<dbReference type="EMBL" id="JBITDC010000037">
    <property type="protein sequence ID" value="MFI5682004.1"/>
    <property type="molecule type" value="Genomic_DNA"/>
</dbReference>
<proteinExistence type="predicted"/>
<reference evidence="1 2" key="1">
    <citation type="submission" date="2024-10" db="EMBL/GenBank/DDBJ databases">
        <title>The Natural Products Discovery Center: Release of the First 8490 Sequenced Strains for Exploring Actinobacteria Biosynthetic Diversity.</title>
        <authorList>
            <person name="Kalkreuter E."/>
            <person name="Kautsar S.A."/>
            <person name="Yang D."/>
            <person name="Bader C.D."/>
            <person name="Teijaro C.N."/>
            <person name="Fluegel L."/>
            <person name="Davis C.M."/>
            <person name="Simpson J.R."/>
            <person name="Lauterbach L."/>
            <person name="Steele A.D."/>
            <person name="Gui C."/>
            <person name="Meng S."/>
            <person name="Li G."/>
            <person name="Viehrig K."/>
            <person name="Ye F."/>
            <person name="Su P."/>
            <person name="Kiefer A.F."/>
            <person name="Nichols A."/>
            <person name="Cepeda A.J."/>
            <person name="Yan W."/>
            <person name="Fan B."/>
            <person name="Jiang Y."/>
            <person name="Adhikari A."/>
            <person name="Zheng C.-J."/>
            <person name="Schuster L."/>
            <person name="Cowan T.M."/>
            <person name="Smanski M.J."/>
            <person name="Chevrette M.G."/>
            <person name="De Carvalho L.P.S."/>
            <person name="Shen B."/>
        </authorList>
    </citation>
    <scope>NUCLEOTIDE SEQUENCE [LARGE SCALE GENOMIC DNA]</scope>
    <source>
        <strain evidence="1 2">NPDC051599</strain>
    </source>
</reference>
<comment type="caution">
    <text evidence="1">The sequence shown here is derived from an EMBL/GenBank/DDBJ whole genome shotgun (WGS) entry which is preliminary data.</text>
</comment>
<evidence type="ECO:0000313" key="2">
    <source>
        <dbReference type="Proteomes" id="UP001612415"/>
    </source>
</evidence>
<dbReference type="Proteomes" id="UP001612415">
    <property type="component" value="Unassembled WGS sequence"/>
</dbReference>
<sequence length="48" mass="4749">MQVPLFTAFAPSAVALRLGASGAKAVVVDADQRGKLAPGRTCPPTGPG</sequence>
<protein>
    <submittedName>
        <fullName evidence="1">Uncharacterized protein</fullName>
    </submittedName>
</protein>
<gene>
    <name evidence="1" type="ORF">ACIA8P_46945</name>
</gene>
<evidence type="ECO:0000313" key="1">
    <source>
        <dbReference type="EMBL" id="MFI5682004.1"/>
    </source>
</evidence>
<keyword evidence="2" id="KW-1185">Reference proteome</keyword>
<name>A0ABW7YHY4_STRCE</name>
<dbReference type="RefSeq" id="WP_398663139.1">
    <property type="nucleotide sequence ID" value="NZ_JBITDC010000037.1"/>
</dbReference>
<organism evidence="1 2">
    <name type="scientific">Streptomyces cellulosae</name>
    <dbReference type="NCBI Taxonomy" id="1968"/>
    <lineage>
        <taxon>Bacteria</taxon>
        <taxon>Bacillati</taxon>
        <taxon>Actinomycetota</taxon>
        <taxon>Actinomycetes</taxon>
        <taxon>Kitasatosporales</taxon>
        <taxon>Streptomycetaceae</taxon>
        <taxon>Streptomyces</taxon>
    </lineage>
</organism>
<accession>A0ABW7YHY4</accession>